<dbReference type="Proteomes" id="UP000054359">
    <property type="component" value="Unassembled WGS sequence"/>
</dbReference>
<organism evidence="1 2">
    <name type="scientific">Stegodyphus mimosarum</name>
    <name type="common">African social velvet spider</name>
    <dbReference type="NCBI Taxonomy" id="407821"/>
    <lineage>
        <taxon>Eukaryota</taxon>
        <taxon>Metazoa</taxon>
        <taxon>Ecdysozoa</taxon>
        <taxon>Arthropoda</taxon>
        <taxon>Chelicerata</taxon>
        <taxon>Arachnida</taxon>
        <taxon>Araneae</taxon>
        <taxon>Araneomorphae</taxon>
        <taxon>Entelegynae</taxon>
        <taxon>Eresoidea</taxon>
        <taxon>Eresidae</taxon>
        <taxon>Stegodyphus</taxon>
    </lineage>
</organism>
<evidence type="ECO:0000313" key="1">
    <source>
        <dbReference type="EMBL" id="KFM59188.1"/>
    </source>
</evidence>
<keyword evidence="2" id="KW-1185">Reference proteome</keyword>
<dbReference type="AlphaFoldDB" id="A0A087T249"/>
<sequence length="58" mass="6980">MDYPGPYSKSRHTRAVCNYVGARKCSRYENMLFMFLKCLRVHSQHKCSKFSRTFKQKK</sequence>
<reference evidence="1 2" key="1">
    <citation type="submission" date="2013-11" db="EMBL/GenBank/DDBJ databases">
        <title>Genome sequencing of Stegodyphus mimosarum.</title>
        <authorList>
            <person name="Bechsgaard J."/>
        </authorList>
    </citation>
    <scope>NUCLEOTIDE SEQUENCE [LARGE SCALE GENOMIC DNA]</scope>
</reference>
<proteinExistence type="predicted"/>
<feature type="non-terminal residue" evidence="1">
    <location>
        <position position="58"/>
    </location>
</feature>
<name>A0A087T249_STEMI</name>
<gene>
    <name evidence="1" type="ORF">X975_05513</name>
</gene>
<accession>A0A087T249</accession>
<dbReference type="EMBL" id="KK113037">
    <property type="protein sequence ID" value="KFM59188.1"/>
    <property type="molecule type" value="Genomic_DNA"/>
</dbReference>
<evidence type="ECO:0000313" key="2">
    <source>
        <dbReference type="Proteomes" id="UP000054359"/>
    </source>
</evidence>
<protein>
    <submittedName>
        <fullName evidence="1">Uncharacterized protein</fullName>
    </submittedName>
</protein>